<dbReference type="FunFam" id="1.10.10.10:FF:000001">
    <property type="entry name" value="LysR family transcriptional regulator"/>
    <property type="match status" value="1"/>
</dbReference>
<proteinExistence type="inferred from homology"/>
<dbReference type="SUPFAM" id="SSF53850">
    <property type="entry name" value="Periplasmic binding protein-like II"/>
    <property type="match status" value="1"/>
</dbReference>
<dbReference type="SUPFAM" id="SSF46785">
    <property type="entry name" value="Winged helix' DNA-binding domain"/>
    <property type="match status" value="1"/>
</dbReference>
<dbReference type="CDD" id="cd05466">
    <property type="entry name" value="PBP2_LTTR_substrate"/>
    <property type="match status" value="1"/>
</dbReference>
<evidence type="ECO:0000259" key="5">
    <source>
        <dbReference type="PROSITE" id="PS50931"/>
    </source>
</evidence>
<dbReference type="AlphaFoldDB" id="A0A9Q3VWJ9"/>
<name>A0A9Q3VWJ9_9ACTN</name>
<organism evidence="6 7">
    <name type="scientific">Streptomyces guryensis</name>
    <dbReference type="NCBI Taxonomy" id="2886947"/>
    <lineage>
        <taxon>Bacteria</taxon>
        <taxon>Bacillati</taxon>
        <taxon>Actinomycetota</taxon>
        <taxon>Actinomycetes</taxon>
        <taxon>Kitasatosporales</taxon>
        <taxon>Streptomycetaceae</taxon>
        <taxon>Streptomyces</taxon>
    </lineage>
</organism>
<evidence type="ECO:0000313" key="6">
    <source>
        <dbReference type="EMBL" id="MCD9878690.1"/>
    </source>
</evidence>
<keyword evidence="4" id="KW-0804">Transcription</keyword>
<dbReference type="Pfam" id="PF00126">
    <property type="entry name" value="HTH_1"/>
    <property type="match status" value="1"/>
</dbReference>
<evidence type="ECO:0000256" key="2">
    <source>
        <dbReference type="ARBA" id="ARBA00023015"/>
    </source>
</evidence>
<dbReference type="PRINTS" id="PR00039">
    <property type="entry name" value="HTHLYSR"/>
</dbReference>
<comment type="similarity">
    <text evidence="1">Belongs to the LysR transcriptional regulatory family.</text>
</comment>
<dbReference type="InterPro" id="IPR000847">
    <property type="entry name" value="LysR_HTH_N"/>
</dbReference>
<dbReference type="Pfam" id="PF03466">
    <property type="entry name" value="LysR_substrate"/>
    <property type="match status" value="1"/>
</dbReference>
<dbReference type="Proteomes" id="UP001108029">
    <property type="component" value="Unassembled WGS sequence"/>
</dbReference>
<evidence type="ECO:0000256" key="1">
    <source>
        <dbReference type="ARBA" id="ARBA00009437"/>
    </source>
</evidence>
<dbReference type="Gene3D" id="1.10.10.10">
    <property type="entry name" value="Winged helix-like DNA-binding domain superfamily/Winged helix DNA-binding domain"/>
    <property type="match status" value="1"/>
</dbReference>
<dbReference type="RefSeq" id="WP_232652902.1">
    <property type="nucleotide sequence ID" value="NZ_JAJSBI010000023.1"/>
</dbReference>
<dbReference type="PANTHER" id="PTHR30346:SF28">
    <property type="entry name" value="HTH-TYPE TRANSCRIPTIONAL REGULATOR CYNR"/>
    <property type="match status" value="1"/>
</dbReference>
<keyword evidence="7" id="KW-1185">Reference proteome</keyword>
<evidence type="ECO:0000313" key="7">
    <source>
        <dbReference type="Proteomes" id="UP001108029"/>
    </source>
</evidence>
<feature type="domain" description="HTH lysR-type" evidence="5">
    <location>
        <begin position="24"/>
        <end position="81"/>
    </location>
</feature>
<sequence length="323" mass="33825">MRRSTGAVAARPVIALPGIYGEPMERRQLEYFIAVVEHGGFTAAAIALHVAQPSLSHAIRALEREFGGSLFHRLPHGVVLTAAGEALVQPAQQVLRDLSTAGALVREVLGLSGGRLDIVSQTTLSVDPLAGLLGRFHRAHPKVSVRVVDPERGAAVALMVAAGRCELGLVDASVPTADLSSIDLPAQEMHVVLPPDHPHPAGPTITSRELAALDLIVTPPGTETRAALDDVCTALGVAPRIVVETAHRAMIVPLVLSGVGASLLPTSMAQDAALRGARMLSNRPRLLRHGRLVWRSGPLSPAAQAFVDLASSPAPPPPQVENL</sequence>
<accession>A0A9Q3VWJ9</accession>
<reference evidence="6" key="1">
    <citation type="submission" date="2021-12" db="EMBL/GenBank/DDBJ databases">
        <authorList>
            <person name="Lee J.-H."/>
            <person name="Kim S.-B."/>
        </authorList>
    </citation>
    <scope>NUCLEOTIDE SEQUENCE</scope>
    <source>
        <strain evidence="6">NR30</strain>
    </source>
</reference>
<keyword evidence="2" id="KW-0805">Transcription regulation</keyword>
<comment type="caution">
    <text evidence="6">The sequence shown here is derived from an EMBL/GenBank/DDBJ whole genome shotgun (WGS) entry which is preliminary data.</text>
</comment>
<keyword evidence="3" id="KW-0238">DNA-binding</keyword>
<dbReference type="InterPro" id="IPR005119">
    <property type="entry name" value="LysR_subst-bd"/>
</dbReference>
<dbReference type="InterPro" id="IPR036390">
    <property type="entry name" value="WH_DNA-bd_sf"/>
</dbReference>
<dbReference type="GO" id="GO:0003700">
    <property type="term" value="F:DNA-binding transcription factor activity"/>
    <property type="evidence" value="ECO:0007669"/>
    <property type="project" value="InterPro"/>
</dbReference>
<dbReference type="GO" id="GO:0003677">
    <property type="term" value="F:DNA binding"/>
    <property type="evidence" value="ECO:0007669"/>
    <property type="project" value="UniProtKB-KW"/>
</dbReference>
<dbReference type="PANTHER" id="PTHR30346">
    <property type="entry name" value="TRANSCRIPTIONAL DUAL REGULATOR HCAR-RELATED"/>
    <property type="match status" value="1"/>
</dbReference>
<gene>
    <name evidence="6" type="ORF">LJ657_34815</name>
</gene>
<dbReference type="Gene3D" id="3.40.190.290">
    <property type="match status" value="1"/>
</dbReference>
<evidence type="ECO:0000256" key="4">
    <source>
        <dbReference type="ARBA" id="ARBA00023163"/>
    </source>
</evidence>
<evidence type="ECO:0000256" key="3">
    <source>
        <dbReference type="ARBA" id="ARBA00023125"/>
    </source>
</evidence>
<dbReference type="GO" id="GO:0032993">
    <property type="term" value="C:protein-DNA complex"/>
    <property type="evidence" value="ECO:0007669"/>
    <property type="project" value="TreeGrafter"/>
</dbReference>
<dbReference type="EMBL" id="JAJSBI010000023">
    <property type="protein sequence ID" value="MCD9878690.1"/>
    <property type="molecule type" value="Genomic_DNA"/>
</dbReference>
<dbReference type="InterPro" id="IPR036388">
    <property type="entry name" value="WH-like_DNA-bd_sf"/>
</dbReference>
<protein>
    <submittedName>
        <fullName evidence="6">LysR family transcriptional regulator</fullName>
    </submittedName>
</protein>
<dbReference type="PROSITE" id="PS50931">
    <property type="entry name" value="HTH_LYSR"/>
    <property type="match status" value="1"/>
</dbReference>